<dbReference type="InterPro" id="IPR029058">
    <property type="entry name" value="AB_hydrolase_fold"/>
</dbReference>
<dbReference type="CDD" id="cd00519">
    <property type="entry name" value="Lipase_3"/>
    <property type="match status" value="1"/>
</dbReference>
<dbReference type="InParanoid" id="A0A0G4FWI8"/>
<proteinExistence type="predicted"/>
<dbReference type="Gene3D" id="3.40.50.1820">
    <property type="entry name" value="alpha/beta hydrolase"/>
    <property type="match status" value="1"/>
</dbReference>
<gene>
    <name evidence="3" type="ORF">Vbra_16358</name>
</gene>
<feature type="domain" description="Fungal lipase-type" evidence="2">
    <location>
        <begin position="179"/>
        <end position="295"/>
    </location>
</feature>
<evidence type="ECO:0000313" key="3">
    <source>
        <dbReference type="EMBL" id="CEM19280.1"/>
    </source>
</evidence>
<sequence>MSEGVRLRPFAPFRKLRVRLLAFKKPLLLRSTSRSPRAAGVALSLGGFRHWVISLRRLQLGRAIGVLFKALRRVTSSRVARALCGVTVAILLSRHQVVSGRAKERDPRPEHVCHHTRTGGGRGEPYGYQSVDLQMACLARGAIHESSGDAWGWTVHSVIKENDDVGVVSVKPSLAQCAIAFKGTHEWDDWRNDFRMHPLQNLTARDGNVYGVHYGFYKEYETIKSSPSWSTWTALLASPQCSGGIFITGHSLGGAIASLHKLEHFGEAAEGAVVYSFAAPRPTREGFNDCNGFRYYLQSYAGMGSDPVPGFPRSLQHGHTGVLLLRGLFGWSRVVTGCGDQGGGGIGLHQHRMRKYIFHIWKTDDPHAQMELSESQQHHTDAELPATVATFDHDGTQRVPASRLRHKVFFVEWVMSASHYYFKRQRRQHTDCPLGLPHDPPCRGRHKKNSSNNKTNLRTKPTANSTVTVSMSVPVAPNVEPGAANVAVGDDGTLIAAGRGDGRARRDSRHGDEL</sequence>
<dbReference type="EMBL" id="CDMY01000510">
    <property type="protein sequence ID" value="CEM19280.1"/>
    <property type="molecule type" value="Genomic_DNA"/>
</dbReference>
<feature type="region of interest" description="Disordered" evidence="1">
    <location>
        <begin position="491"/>
        <end position="514"/>
    </location>
</feature>
<dbReference type="Pfam" id="PF01764">
    <property type="entry name" value="Lipase_3"/>
    <property type="match status" value="1"/>
</dbReference>
<evidence type="ECO:0000259" key="2">
    <source>
        <dbReference type="Pfam" id="PF01764"/>
    </source>
</evidence>
<protein>
    <recommendedName>
        <fullName evidence="2">Fungal lipase-type domain-containing protein</fullName>
    </recommendedName>
</protein>
<keyword evidence="4" id="KW-1185">Reference proteome</keyword>
<evidence type="ECO:0000256" key="1">
    <source>
        <dbReference type="SAM" id="MobiDB-lite"/>
    </source>
</evidence>
<dbReference type="InterPro" id="IPR002921">
    <property type="entry name" value="Fungal_lipase-type"/>
</dbReference>
<dbReference type="SUPFAM" id="SSF53474">
    <property type="entry name" value="alpha/beta-Hydrolases"/>
    <property type="match status" value="1"/>
</dbReference>
<feature type="compositionally biased region" description="Polar residues" evidence="1">
    <location>
        <begin position="450"/>
        <end position="461"/>
    </location>
</feature>
<evidence type="ECO:0000313" key="4">
    <source>
        <dbReference type="Proteomes" id="UP000041254"/>
    </source>
</evidence>
<feature type="compositionally biased region" description="Basic and acidic residues" evidence="1">
    <location>
        <begin position="500"/>
        <end position="514"/>
    </location>
</feature>
<accession>A0A0G4FWI8</accession>
<dbReference type="Proteomes" id="UP000041254">
    <property type="component" value="Unassembled WGS sequence"/>
</dbReference>
<dbReference type="PANTHER" id="PTHR45856:SF11">
    <property type="entry name" value="FUNGAL LIPASE-LIKE DOMAIN-CONTAINING PROTEIN"/>
    <property type="match status" value="1"/>
</dbReference>
<dbReference type="GO" id="GO:0006629">
    <property type="term" value="P:lipid metabolic process"/>
    <property type="evidence" value="ECO:0007669"/>
    <property type="project" value="InterPro"/>
</dbReference>
<reference evidence="3 4" key="1">
    <citation type="submission" date="2014-11" db="EMBL/GenBank/DDBJ databases">
        <authorList>
            <person name="Zhu J."/>
            <person name="Qi W."/>
            <person name="Song R."/>
        </authorList>
    </citation>
    <scope>NUCLEOTIDE SEQUENCE [LARGE SCALE GENOMIC DNA]</scope>
</reference>
<dbReference type="OrthoDB" id="424277at2759"/>
<name>A0A0G4FWI8_VITBC</name>
<organism evidence="3 4">
    <name type="scientific">Vitrella brassicaformis (strain CCMP3155)</name>
    <dbReference type="NCBI Taxonomy" id="1169540"/>
    <lineage>
        <taxon>Eukaryota</taxon>
        <taxon>Sar</taxon>
        <taxon>Alveolata</taxon>
        <taxon>Colpodellida</taxon>
        <taxon>Vitrellaceae</taxon>
        <taxon>Vitrella</taxon>
    </lineage>
</organism>
<feature type="region of interest" description="Disordered" evidence="1">
    <location>
        <begin position="437"/>
        <end position="461"/>
    </location>
</feature>
<dbReference type="VEuPathDB" id="CryptoDB:Vbra_16358"/>
<dbReference type="InterPro" id="IPR051218">
    <property type="entry name" value="Sec_MonoDiacylglyc_Lipase"/>
</dbReference>
<dbReference type="AlphaFoldDB" id="A0A0G4FWI8"/>
<dbReference type="PANTHER" id="PTHR45856">
    <property type="entry name" value="ALPHA/BETA-HYDROLASES SUPERFAMILY PROTEIN"/>
    <property type="match status" value="1"/>
</dbReference>